<dbReference type="EMBL" id="NCVQ01000007">
    <property type="protein sequence ID" value="PWZ19441.1"/>
    <property type="molecule type" value="Genomic_DNA"/>
</dbReference>
<organism evidence="1 2">
    <name type="scientific">Zea mays</name>
    <name type="common">Maize</name>
    <dbReference type="NCBI Taxonomy" id="4577"/>
    <lineage>
        <taxon>Eukaryota</taxon>
        <taxon>Viridiplantae</taxon>
        <taxon>Streptophyta</taxon>
        <taxon>Embryophyta</taxon>
        <taxon>Tracheophyta</taxon>
        <taxon>Spermatophyta</taxon>
        <taxon>Magnoliopsida</taxon>
        <taxon>Liliopsida</taxon>
        <taxon>Poales</taxon>
        <taxon>Poaceae</taxon>
        <taxon>PACMAD clade</taxon>
        <taxon>Panicoideae</taxon>
        <taxon>Andropogonodae</taxon>
        <taxon>Andropogoneae</taxon>
        <taxon>Tripsacinae</taxon>
        <taxon>Zea</taxon>
    </lineage>
</organism>
<gene>
    <name evidence="1" type="ORF">Zm00014a_002449</name>
</gene>
<accession>A0A3L6EHB5</accession>
<evidence type="ECO:0000313" key="1">
    <source>
        <dbReference type="EMBL" id="PWZ19441.1"/>
    </source>
</evidence>
<proteinExistence type="predicted"/>
<protein>
    <submittedName>
        <fullName evidence="1">Uncharacterized protein</fullName>
    </submittedName>
</protein>
<comment type="caution">
    <text evidence="1">The sequence shown here is derived from an EMBL/GenBank/DDBJ whole genome shotgun (WGS) entry which is preliminary data.</text>
</comment>
<name>A0A3L6EHB5_MAIZE</name>
<sequence>MAIQTRTPHTLR</sequence>
<evidence type="ECO:0000313" key="2">
    <source>
        <dbReference type="Proteomes" id="UP000251960"/>
    </source>
</evidence>
<reference evidence="1 2" key="1">
    <citation type="journal article" date="2018" name="Nat. Genet.">
        <title>Extensive intraspecific gene order and gene structural variations between Mo17 and other maize genomes.</title>
        <authorList>
            <person name="Sun S."/>
            <person name="Zhou Y."/>
            <person name="Chen J."/>
            <person name="Shi J."/>
            <person name="Zhao H."/>
            <person name="Zhao H."/>
            <person name="Song W."/>
            <person name="Zhang M."/>
            <person name="Cui Y."/>
            <person name="Dong X."/>
            <person name="Liu H."/>
            <person name="Ma X."/>
            <person name="Jiao Y."/>
            <person name="Wang B."/>
            <person name="Wei X."/>
            <person name="Stein J.C."/>
            <person name="Glaubitz J.C."/>
            <person name="Lu F."/>
            <person name="Yu G."/>
            <person name="Liang C."/>
            <person name="Fengler K."/>
            <person name="Li B."/>
            <person name="Rafalski A."/>
            <person name="Schnable P.S."/>
            <person name="Ware D.H."/>
            <person name="Buckler E.S."/>
            <person name="Lai J."/>
        </authorList>
    </citation>
    <scope>NUCLEOTIDE SEQUENCE [LARGE SCALE GENOMIC DNA]</scope>
    <source>
        <strain evidence="2">cv. Missouri 17</strain>
        <tissue evidence="1">Seedling</tissue>
    </source>
</reference>
<dbReference type="Proteomes" id="UP000251960">
    <property type="component" value="Chromosome 6"/>
</dbReference>